<dbReference type="PANTHER" id="PTHR24170:SF1">
    <property type="entry name" value="DOMAIN PROTEIN, PUTATIVE (AFU_ORTHOLOGUE AFUA_1G09870)-RELATED"/>
    <property type="match status" value="1"/>
</dbReference>
<dbReference type="PANTHER" id="PTHR24170">
    <property type="entry name" value="ANKYRIN REPEAT DOMAIN-CONTAINING PROTEIN 27"/>
    <property type="match status" value="1"/>
</dbReference>
<dbReference type="SUPFAM" id="SSF48403">
    <property type="entry name" value="Ankyrin repeat"/>
    <property type="match status" value="1"/>
</dbReference>
<feature type="region of interest" description="Disordered" evidence="2">
    <location>
        <begin position="651"/>
        <end position="670"/>
    </location>
</feature>
<feature type="compositionally biased region" description="Basic and acidic residues" evidence="2">
    <location>
        <begin position="660"/>
        <end position="670"/>
    </location>
</feature>
<dbReference type="Gene3D" id="1.25.40.20">
    <property type="entry name" value="Ankyrin repeat-containing domain"/>
    <property type="match status" value="2"/>
</dbReference>
<evidence type="ECO:0000256" key="2">
    <source>
        <dbReference type="SAM" id="MobiDB-lite"/>
    </source>
</evidence>
<dbReference type="Proteomes" id="UP001447188">
    <property type="component" value="Unassembled WGS sequence"/>
</dbReference>
<dbReference type="Gene3D" id="1.20.1050.80">
    <property type="entry name" value="VPS9 domain"/>
    <property type="match status" value="1"/>
</dbReference>
<evidence type="ECO:0000259" key="3">
    <source>
        <dbReference type="PROSITE" id="PS51205"/>
    </source>
</evidence>
<dbReference type="SMART" id="SM00248">
    <property type="entry name" value="ANK"/>
    <property type="match status" value="3"/>
</dbReference>
<dbReference type="InterPro" id="IPR036871">
    <property type="entry name" value="PX_dom_sf"/>
</dbReference>
<feature type="compositionally biased region" description="Low complexity" evidence="2">
    <location>
        <begin position="225"/>
        <end position="243"/>
    </location>
</feature>
<organism evidence="4 5">
    <name type="scientific">Discina gigas</name>
    <dbReference type="NCBI Taxonomy" id="1032678"/>
    <lineage>
        <taxon>Eukaryota</taxon>
        <taxon>Fungi</taxon>
        <taxon>Dikarya</taxon>
        <taxon>Ascomycota</taxon>
        <taxon>Pezizomycotina</taxon>
        <taxon>Pezizomycetes</taxon>
        <taxon>Pezizales</taxon>
        <taxon>Discinaceae</taxon>
        <taxon>Discina</taxon>
    </lineage>
</organism>
<dbReference type="InterPro" id="IPR002110">
    <property type="entry name" value="Ankyrin_rpt"/>
</dbReference>
<feature type="region of interest" description="Disordered" evidence="2">
    <location>
        <begin position="579"/>
        <end position="640"/>
    </location>
</feature>
<evidence type="ECO:0000313" key="5">
    <source>
        <dbReference type="Proteomes" id="UP001447188"/>
    </source>
</evidence>
<dbReference type="SUPFAM" id="SSF109993">
    <property type="entry name" value="VPS9 domain"/>
    <property type="match status" value="1"/>
</dbReference>
<comment type="caution">
    <text evidence="4">The sequence shown here is derived from an EMBL/GenBank/DDBJ whole genome shotgun (WGS) entry which is preliminary data.</text>
</comment>
<dbReference type="Pfam" id="PF02204">
    <property type="entry name" value="VPS9"/>
    <property type="match status" value="1"/>
</dbReference>
<dbReference type="InterPro" id="IPR003123">
    <property type="entry name" value="VPS9"/>
</dbReference>
<dbReference type="PROSITE" id="PS51205">
    <property type="entry name" value="VPS9"/>
    <property type="match status" value="1"/>
</dbReference>
<dbReference type="SUPFAM" id="SSF64268">
    <property type="entry name" value="PX domain"/>
    <property type="match status" value="1"/>
</dbReference>
<dbReference type="CDD" id="cd06093">
    <property type="entry name" value="PX_domain"/>
    <property type="match status" value="1"/>
</dbReference>
<feature type="region of interest" description="Disordered" evidence="2">
    <location>
        <begin position="513"/>
        <end position="545"/>
    </location>
</feature>
<accession>A0ABR3GVC4</accession>
<sequence length="1445" mass="161189">MPLLNPYLRAFFRSTLPAQCTPVQDYILLVPTTEILTNTRDRESGVLYSDLAGADEFLGSHVLRVPSGGSASPMVGSRENRGKARQFTTFNGRTVVVKDSWVYSNKGFRSLNQAQLLNDMLFYPDISDAQQWLIYFVSRPLIGSLEHISTVPPQLRDRTEVDTSKSRPSASSSKRKDVKSFNELLMLFPMIARQMQPGLEKLFQDFEVSFQKYKPLPAPPPSPRSVASGTSSSKNSAHSSVNGDLYKQAADESEIRRSLESAIMTAVDLFQRVDQSQLNLLASSTDLTGPAVDRLIERYVAEQLHDSILFPRICATKSIEDDELEHKILDMAHVDLTQVGIPFLDQQEKKSLVHRLGRGIKSFAKIGAAKSPHAMTEYLLETAQTLTRHDDGDDPPEETDLSAAPTKNLEKSNVVTMNADMLVSLLLIVVIRAKVPNLHACLSYMRNFIFAEDVEQGETGYVLSTLEAVLFHIAQDHALSAASRSNERLWRGVREGDLDGVRRLLEPIIGGGRSRASSRVRSDDGTEGSRSEGGGEGGGEGERDEVAGDAGMAAVPTLEVSSPVGDQTNGFIDELQKVSETNGDSESEASASSEEGTDESLSHLTESNDATIGDDITNHDAMDDVDENSKTAGEDNEPALNSMTIINDEIEPSPDVSLDETPHAKVKKDEGKELPVRNTTTPLVAVETLDEEVYTDPFETAPAEPSSLAGSISTLRIEDLTTDGQDDAASLMSIAILPPPPPPKPRASPNGRAGVARFEVDEPRAASLKLSKRCRSTTSLTTTIGDADSIQRLSRTYTSQSQNADSFSAEKLSKTRNAIGESVLMMAVQERRLEVLAYLLETQMFDLEFLAEDTNNEGTTLLSAAVQAEGQSIVDLICPRFFEMEEPLLKKYFAKPDTAGRTVAHYLFNTPDLIKRLGRWLPWKTKDKNGQTPLFALCRSYDHPRYKEMVGSAIKQAQNSQGDGCKLHLDEHVDNKGNTLLHIAGDPAVLRTLLRCDSDVNAVNDRGFTALMVASKYGRVEMVRTFFADPRVDLMAKELRGLTAVELAKDDDVRNRIDDLVLFQNQHAEDGRVTAVVRSFFVEDATIRVVVKSGAPAGESTFTITTCRRSLTDFQFLSQWLAYENPGSWLPTLPVLRSPYQIPSKPSRSVLRDIQLRVDCFLRTLLTHSTFSTHELLWEFFLVPDLQQELMIERSKKKAEARMERIREDFMPVEDIRDVEMFVSFAKDSVRSINYACRSVTRRATALRYSLFDLSDTYKLCQKHLLGFKFLQDTEHMRAFNRFSETLIPNESNPYTLFLEDFRNLQASLNGVMTAMDRPRQLINEMSVLQKQVDRHILSLRRSDRWPLGLLDDTRAKIHQEAAENVAKSKEEYLMLSSELRYTQTVAAAELSSFHDLHEKTAKRAVREFARRMVVSERAKLENMKRAIRSISKLGFERPPKVVGK</sequence>
<dbReference type="InterPro" id="IPR037191">
    <property type="entry name" value="VPS9_dom_sf"/>
</dbReference>
<dbReference type="InterPro" id="IPR051248">
    <property type="entry name" value="UPF0507/Ank_repeat_27"/>
</dbReference>
<feature type="region of interest" description="Disordered" evidence="2">
    <location>
        <begin position="214"/>
        <end position="245"/>
    </location>
</feature>
<feature type="region of interest" description="Disordered" evidence="2">
    <location>
        <begin position="387"/>
        <end position="407"/>
    </location>
</feature>
<feature type="region of interest" description="Disordered" evidence="2">
    <location>
        <begin position="156"/>
        <end position="176"/>
    </location>
</feature>
<dbReference type="Pfam" id="PF13857">
    <property type="entry name" value="Ank_5"/>
    <property type="match status" value="1"/>
</dbReference>
<reference evidence="4 5" key="1">
    <citation type="submission" date="2024-02" db="EMBL/GenBank/DDBJ databases">
        <title>Discinaceae phylogenomics.</title>
        <authorList>
            <person name="Dirks A.C."/>
            <person name="James T.Y."/>
        </authorList>
    </citation>
    <scope>NUCLEOTIDE SEQUENCE [LARGE SCALE GENOMIC DNA]</scope>
    <source>
        <strain evidence="4 5">ACD0624</strain>
    </source>
</reference>
<feature type="domain" description="VPS9" evidence="3">
    <location>
        <begin position="318"/>
        <end position="482"/>
    </location>
</feature>
<evidence type="ECO:0000313" key="4">
    <source>
        <dbReference type="EMBL" id="KAL0639869.1"/>
    </source>
</evidence>
<comment type="similarity">
    <text evidence="1">Belongs to the UPF0507 family.</text>
</comment>
<feature type="compositionally biased region" description="Basic and acidic residues" evidence="2">
    <location>
        <begin position="616"/>
        <end position="633"/>
    </location>
</feature>
<feature type="compositionally biased region" description="Basic and acidic residues" evidence="2">
    <location>
        <begin position="156"/>
        <end position="165"/>
    </location>
</feature>
<name>A0ABR3GVC4_9PEZI</name>
<protein>
    <recommendedName>
        <fullName evidence="3">VPS9 domain-containing protein</fullName>
    </recommendedName>
</protein>
<feature type="compositionally biased region" description="Basic and acidic residues" evidence="2">
    <location>
        <begin position="520"/>
        <end position="530"/>
    </location>
</feature>
<dbReference type="EMBL" id="JBBBZM010000007">
    <property type="protein sequence ID" value="KAL0639869.1"/>
    <property type="molecule type" value="Genomic_DNA"/>
</dbReference>
<evidence type="ECO:0000256" key="1">
    <source>
        <dbReference type="ARBA" id="ARBA00007428"/>
    </source>
</evidence>
<proteinExistence type="inferred from homology"/>
<dbReference type="InterPro" id="IPR036770">
    <property type="entry name" value="Ankyrin_rpt-contain_sf"/>
</dbReference>
<keyword evidence="5" id="KW-1185">Reference proteome</keyword>
<gene>
    <name evidence="4" type="ORF">Q9L58_000960</name>
</gene>